<name>A0A4Y7JEN8_PAPSO</name>
<evidence type="ECO:0000256" key="3">
    <source>
        <dbReference type="ARBA" id="ARBA00022763"/>
    </source>
</evidence>
<evidence type="ECO:0000313" key="12">
    <source>
        <dbReference type="Proteomes" id="UP000316621"/>
    </source>
</evidence>
<sequence length="972" mass="107156">MRTTRSQSKQQPQKQEEDSSASKSKGGVGKKRVNSRGGGSSKAKKSLNLTQPDAFKAEVNGNDNDEEKASIEVTNSVVVGSESVLPEKNVEAVRSFSPDKKEDADEFDWEDGYVSGGEDVDGNSENNVAREMVIEFNDSPSSSKRKPIRRASAEDKELAELAHKTHLLCLLARGRIVDRACSDPLIQAALLSLLPTYLLKITEVPKLTAKDLGSIVRWFHDNFHVTNPTSSERLFQSSLAAAVENGKGTAEEISALSVALFRALNLSTRFVSILDAVSLKPHMGMSGCLSQDAVCTENDIIKSSTLMVPKLDPVSISPTKLSHPKTGFSEDVGTSSGGACKIKERSSARRVDQSKSAQVSGAISDGKQDMSASDKSNNSIACSTKKVEGSKRKGDMEFELQLEMALAATAAGAHDAKLSSEMNDLPCSSSHNSSPYKKLKIVQNEEFPNSRQGVSVAIGSRKVGAPLHWAEVFCSGENMTGRWVHVDAVNAIVDGEQKVEAAAAACRRSLRYVVAFAGNGAKDVTRRYCMKWYQIASKRINSCWWDAVLAPLKDLESVATAGLVHLEASSNTTSSNLYKVKTLEKCSSTEGGVKSSSVQEHPVYCSANEMHGMKETKQNLMNMGVQSSSQCGMATRNSLEDMELQTRALTEPLPTNQQAYRNHHLYALERWLTKNQILHPKDPILGYCSGHPVYPRNCVQTLHSQHRWLREALQVKASEKPAKLVKRSSKIGKVQASEPEADKEDEGEENIALYGRWQLEPLNLPCAVNGIVPRNERGQVDVWSEKCLPHGTVHLRLPRVYTVAKRLGIDSAPAMVGFDFRNGRTVPIFEGIVVCTEFKDAILQAYAEEEERREAAEKKRNEAQAISRWYQLLSSIITRQRLNQTYGDDSCPQTSHVAKQIDNDICHTEITKSEDEMQSNAQYRQDYGHNSRSDFAQGHEHIYPIDNQSFDEESSIRTKHCPCGFSVQVEEL</sequence>
<dbReference type="PANTHER" id="PTHR12135:SF0">
    <property type="entry name" value="DNA REPAIR PROTEIN COMPLEMENTING XP-C CELLS"/>
    <property type="match status" value="1"/>
</dbReference>
<evidence type="ECO:0000256" key="6">
    <source>
        <dbReference type="SAM" id="Coils"/>
    </source>
</evidence>
<dbReference type="InterPro" id="IPR018328">
    <property type="entry name" value="Rad4_beta-hairpin_dom3"/>
</dbReference>
<dbReference type="SUPFAM" id="SSF54001">
    <property type="entry name" value="Cysteine proteinases"/>
    <property type="match status" value="1"/>
</dbReference>
<dbReference type="Pfam" id="PF03835">
    <property type="entry name" value="Rad4"/>
    <property type="match status" value="1"/>
</dbReference>
<organism evidence="11 12">
    <name type="scientific">Papaver somniferum</name>
    <name type="common">Opium poppy</name>
    <dbReference type="NCBI Taxonomy" id="3469"/>
    <lineage>
        <taxon>Eukaryota</taxon>
        <taxon>Viridiplantae</taxon>
        <taxon>Streptophyta</taxon>
        <taxon>Embryophyta</taxon>
        <taxon>Tracheophyta</taxon>
        <taxon>Spermatophyta</taxon>
        <taxon>Magnoliopsida</taxon>
        <taxon>Ranunculales</taxon>
        <taxon>Papaveraceae</taxon>
        <taxon>Papaveroideae</taxon>
        <taxon>Papaver</taxon>
    </lineage>
</organism>
<dbReference type="SMART" id="SM01030">
    <property type="entry name" value="BHD_1"/>
    <property type="match status" value="1"/>
</dbReference>
<evidence type="ECO:0008006" key="13">
    <source>
        <dbReference type="Google" id="ProtNLM"/>
    </source>
</evidence>
<feature type="domain" description="Rad4 beta-hairpin" evidence="9">
    <location>
        <begin position="702"/>
        <end position="765"/>
    </location>
</feature>
<protein>
    <recommendedName>
        <fullName evidence="13">Rad4 beta-hairpin domain-containing protein</fullName>
    </recommendedName>
</protein>
<dbReference type="InterPro" id="IPR018326">
    <property type="entry name" value="Rad4_beta-hairpin_dom1"/>
</dbReference>
<dbReference type="GO" id="GO:0006298">
    <property type="term" value="P:mismatch repair"/>
    <property type="evidence" value="ECO:0007669"/>
    <property type="project" value="TreeGrafter"/>
</dbReference>
<feature type="region of interest" description="Disordered" evidence="7">
    <location>
        <begin position="1"/>
        <end position="73"/>
    </location>
</feature>
<dbReference type="SMART" id="SM01031">
    <property type="entry name" value="BHD_2"/>
    <property type="match status" value="1"/>
</dbReference>
<dbReference type="Pfam" id="PF10403">
    <property type="entry name" value="BHD_1"/>
    <property type="match status" value="1"/>
</dbReference>
<evidence type="ECO:0000259" key="9">
    <source>
        <dbReference type="SMART" id="SM01031"/>
    </source>
</evidence>
<dbReference type="Pfam" id="PF10405">
    <property type="entry name" value="BHD_3"/>
    <property type="match status" value="1"/>
</dbReference>
<accession>A0A4Y7JEN8</accession>
<feature type="region of interest" description="Disordered" evidence="7">
    <location>
        <begin position="316"/>
        <end position="386"/>
    </location>
</feature>
<evidence type="ECO:0000259" key="8">
    <source>
        <dbReference type="SMART" id="SM01030"/>
    </source>
</evidence>
<dbReference type="Gene3D" id="3.90.260.10">
    <property type="entry name" value="Transglutaminase-like"/>
    <property type="match status" value="2"/>
</dbReference>
<reference evidence="11 12" key="1">
    <citation type="journal article" date="2018" name="Science">
        <title>The opium poppy genome and morphinan production.</title>
        <authorList>
            <person name="Guo L."/>
            <person name="Winzer T."/>
            <person name="Yang X."/>
            <person name="Li Y."/>
            <person name="Ning Z."/>
            <person name="He Z."/>
            <person name="Teodor R."/>
            <person name="Lu Y."/>
            <person name="Bowser T.A."/>
            <person name="Graham I.A."/>
            <person name="Ye K."/>
        </authorList>
    </citation>
    <scope>NUCLEOTIDE SEQUENCE [LARGE SCALE GENOMIC DNA]</scope>
    <source>
        <strain evidence="12">cv. HN1</strain>
        <tissue evidence="11">Leaves</tissue>
    </source>
</reference>
<dbReference type="GO" id="GO:0000724">
    <property type="term" value="P:double-strand break repair via homologous recombination"/>
    <property type="evidence" value="ECO:0007669"/>
    <property type="project" value="EnsemblPlants"/>
</dbReference>
<keyword evidence="3" id="KW-0227">DNA damage</keyword>
<dbReference type="GO" id="GO:0009650">
    <property type="term" value="P:UV protection"/>
    <property type="evidence" value="ECO:0007669"/>
    <property type="project" value="EnsemblPlants"/>
</dbReference>
<dbReference type="InterPro" id="IPR018325">
    <property type="entry name" value="Rad4/PNGase_transGLS-fold"/>
</dbReference>
<proteinExistence type="inferred from homology"/>
<keyword evidence="5" id="KW-0539">Nucleus</keyword>
<evidence type="ECO:0000259" key="10">
    <source>
        <dbReference type="SMART" id="SM01032"/>
    </source>
</evidence>
<comment type="subcellular location">
    <subcellularLocation>
        <location evidence="1">Nucleus</location>
    </subcellularLocation>
</comment>
<dbReference type="FunFam" id="3.30.70.2460:FF:000001">
    <property type="entry name" value="DNA repair protein Rad4 family"/>
    <property type="match status" value="1"/>
</dbReference>
<evidence type="ECO:0000256" key="2">
    <source>
        <dbReference type="ARBA" id="ARBA00009525"/>
    </source>
</evidence>
<dbReference type="InterPro" id="IPR018327">
    <property type="entry name" value="BHD_2"/>
</dbReference>
<keyword evidence="12" id="KW-1185">Reference proteome</keyword>
<dbReference type="OMA" id="WVHIDAV"/>
<dbReference type="Gene3D" id="3.30.70.2460">
    <property type="entry name" value="Rad4, beta-hairpin domain BHD3"/>
    <property type="match status" value="1"/>
</dbReference>
<evidence type="ECO:0000256" key="7">
    <source>
        <dbReference type="SAM" id="MobiDB-lite"/>
    </source>
</evidence>
<dbReference type="SMART" id="SM01032">
    <property type="entry name" value="BHD_3"/>
    <property type="match status" value="1"/>
</dbReference>
<feature type="coiled-coil region" evidence="6">
    <location>
        <begin position="839"/>
        <end position="866"/>
    </location>
</feature>
<dbReference type="GO" id="GO:0006289">
    <property type="term" value="P:nucleotide-excision repair"/>
    <property type="evidence" value="ECO:0007669"/>
    <property type="project" value="EnsemblPlants"/>
</dbReference>
<feature type="domain" description="Rad4 beta-hairpin" evidence="8">
    <location>
        <begin position="649"/>
        <end position="700"/>
    </location>
</feature>
<dbReference type="GO" id="GO:0003684">
    <property type="term" value="F:damaged DNA binding"/>
    <property type="evidence" value="ECO:0007669"/>
    <property type="project" value="InterPro"/>
</dbReference>
<evidence type="ECO:0000313" key="11">
    <source>
        <dbReference type="EMBL" id="RZC58258.1"/>
    </source>
</evidence>
<dbReference type="InterPro" id="IPR038765">
    <property type="entry name" value="Papain-like_cys_pep_sf"/>
</dbReference>
<dbReference type="GO" id="GO:0003697">
    <property type="term" value="F:single-stranded DNA binding"/>
    <property type="evidence" value="ECO:0007669"/>
    <property type="project" value="TreeGrafter"/>
</dbReference>
<dbReference type="GO" id="GO:0000111">
    <property type="term" value="C:nucleotide-excision repair factor 2 complex"/>
    <property type="evidence" value="ECO:0007669"/>
    <property type="project" value="TreeGrafter"/>
</dbReference>
<evidence type="ECO:0000256" key="1">
    <source>
        <dbReference type="ARBA" id="ARBA00004123"/>
    </source>
</evidence>
<dbReference type="InterPro" id="IPR004583">
    <property type="entry name" value="DNA_repair_Rad4"/>
</dbReference>
<dbReference type="Proteomes" id="UP000316621">
    <property type="component" value="Chromosome 4"/>
</dbReference>
<dbReference type="Gramene" id="RZC58258">
    <property type="protein sequence ID" value="RZC58258"/>
    <property type="gene ID" value="C5167_005561"/>
</dbReference>
<dbReference type="InterPro" id="IPR036985">
    <property type="entry name" value="Transglutaminase-like_sf"/>
</dbReference>
<dbReference type="AlphaFoldDB" id="A0A4Y7JEN8"/>
<comment type="similarity">
    <text evidence="2">Belongs to the XPC family.</text>
</comment>
<feature type="compositionally biased region" description="Basic and acidic residues" evidence="7">
    <location>
        <begin position="341"/>
        <end position="353"/>
    </location>
</feature>
<dbReference type="STRING" id="3469.A0A4Y7JEN8"/>
<feature type="compositionally biased region" description="Polar residues" evidence="7">
    <location>
        <begin position="370"/>
        <end position="382"/>
    </location>
</feature>
<dbReference type="Gene3D" id="2.20.20.110">
    <property type="entry name" value="Rad4, beta-hairpin domain BHD1"/>
    <property type="match status" value="1"/>
</dbReference>
<dbReference type="Pfam" id="PF10404">
    <property type="entry name" value="BHD_2"/>
    <property type="match status" value="1"/>
</dbReference>
<dbReference type="PANTHER" id="PTHR12135">
    <property type="entry name" value="DNA REPAIR PROTEIN XP-C / RAD4"/>
    <property type="match status" value="1"/>
</dbReference>
<dbReference type="EMBL" id="CM010718">
    <property type="protein sequence ID" value="RZC58258.1"/>
    <property type="molecule type" value="Genomic_DNA"/>
</dbReference>
<evidence type="ECO:0000256" key="5">
    <source>
        <dbReference type="ARBA" id="ARBA00023242"/>
    </source>
</evidence>
<dbReference type="InterPro" id="IPR042488">
    <property type="entry name" value="Rad4_BHD3_sf"/>
</dbReference>
<gene>
    <name evidence="11" type="ORF">C5167_005561</name>
</gene>
<dbReference type="GO" id="GO:0071942">
    <property type="term" value="C:XPC complex"/>
    <property type="evidence" value="ECO:0007669"/>
    <property type="project" value="TreeGrafter"/>
</dbReference>
<evidence type="ECO:0000256" key="4">
    <source>
        <dbReference type="ARBA" id="ARBA00023204"/>
    </source>
</evidence>
<keyword evidence="4" id="KW-0234">DNA repair</keyword>
<feature type="region of interest" description="Disordered" evidence="7">
    <location>
        <begin position="727"/>
        <end position="747"/>
    </location>
</feature>
<keyword evidence="6" id="KW-0175">Coiled coil</keyword>
<dbReference type="OrthoDB" id="300780at2759"/>
<feature type="compositionally biased region" description="Low complexity" evidence="7">
    <location>
        <begin position="1"/>
        <end position="13"/>
    </location>
</feature>
<feature type="domain" description="Rad4 beta-hairpin" evidence="10">
    <location>
        <begin position="772"/>
        <end position="846"/>
    </location>
</feature>
<dbReference type="GO" id="GO:0005737">
    <property type="term" value="C:cytoplasm"/>
    <property type="evidence" value="ECO:0007669"/>
    <property type="project" value="TreeGrafter"/>
</dbReference>